<feature type="signal peptide" evidence="1">
    <location>
        <begin position="1"/>
        <end position="19"/>
    </location>
</feature>
<evidence type="ECO:0000256" key="1">
    <source>
        <dbReference type="SAM" id="SignalP"/>
    </source>
</evidence>
<dbReference type="EMBL" id="CP020919">
    <property type="protein sequence ID" value="AWG25526.1"/>
    <property type="molecule type" value="Genomic_DNA"/>
</dbReference>
<dbReference type="OrthoDB" id="9773047at2"/>
<dbReference type="SUPFAM" id="SSF56601">
    <property type="entry name" value="beta-lactamase/transpeptidase-like"/>
    <property type="match status" value="1"/>
</dbReference>
<dbReference type="InterPro" id="IPR012338">
    <property type="entry name" value="Beta-lactam/transpept-like"/>
</dbReference>
<dbReference type="Pfam" id="PF00144">
    <property type="entry name" value="Beta-lactamase"/>
    <property type="match status" value="1"/>
</dbReference>
<evidence type="ECO:0000313" key="4">
    <source>
        <dbReference type="Proteomes" id="UP000244677"/>
    </source>
</evidence>
<feature type="domain" description="Beta-lactamase-related" evidence="2">
    <location>
        <begin position="37"/>
        <end position="326"/>
    </location>
</feature>
<keyword evidence="1" id="KW-0732">Signal</keyword>
<dbReference type="Gene3D" id="3.40.710.10">
    <property type="entry name" value="DD-peptidase/beta-lactamase superfamily"/>
    <property type="match status" value="1"/>
</dbReference>
<dbReference type="InterPro" id="IPR050789">
    <property type="entry name" value="Diverse_Enzym_Activities"/>
</dbReference>
<organism evidence="3 4">
    <name type="scientific">Flavobacterium kingsejongi</name>
    <dbReference type="NCBI Taxonomy" id="1678728"/>
    <lineage>
        <taxon>Bacteria</taxon>
        <taxon>Pseudomonadati</taxon>
        <taxon>Bacteroidota</taxon>
        <taxon>Flavobacteriia</taxon>
        <taxon>Flavobacteriales</taxon>
        <taxon>Flavobacteriaceae</taxon>
        <taxon>Flavobacterium</taxon>
    </lineage>
</organism>
<evidence type="ECO:0000259" key="2">
    <source>
        <dbReference type="Pfam" id="PF00144"/>
    </source>
</evidence>
<dbReference type="KEGG" id="fki:FK004_09900"/>
<dbReference type="PANTHER" id="PTHR43283">
    <property type="entry name" value="BETA-LACTAMASE-RELATED"/>
    <property type="match status" value="1"/>
</dbReference>
<sequence>MKNILLYLLILLMSATAIAQVISKKSESPLLEMTEAVTTGQYPGIHSILISKPGQPLHEHYFNGYSADSLHDTRSSFKSITSLLVGIAIDKGFIKNVNQKVADFFPENESFKTDPYKKEMTLKNLLEMKSGFDCEEFNETKDCEESMSQSKDWVQFSLDLPMKDLPGEKWAYTSVDPMLFSGIIEKSTGLSVMDFAKKYLFAPLHITQYRWTTDPAGHGMTAGSFYMLPKDALKLGQLVQNNGKWHGKRIVSQSWLRESTACAIPIPDFSFSRRNTIGIPQPTYYGYYWYREVIKTPELEVPLLFASGNGGQYIFIIQDMDLVVVFNQGNYNSSKAKQAFEIMARYILPTYKKKL</sequence>
<evidence type="ECO:0000313" key="3">
    <source>
        <dbReference type="EMBL" id="AWG25526.1"/>
    </source>
</evidence>
<dbReference type="Proteomes" id="UP000244677">
    <property type="component" value="Chromosome"/>
</dbReference>
<keyword evidence="4" id="KW-1185">Reference proteome</keyword>
<name>A0A2S1LPG5_9FLAO</name>
<feature type="chain" id="PRO_5015490115" description="Beta-lactamase-related domain-containing protein" evidence="1">
    <location>
        <begin position="20"/>
        <end position="355"/>
    </location>
</feature>
<dbReference type="RefSeq" id="WP_108737115.1">
    <property type="nucleotide sequence ID" value="NZ_CP020919.1"/>
</dbReference>
<dbReference type="AlphaFoldDB" id="A0A2S1LPG5"/>
<dbReference type="PANTHER" id="PTHR43283:SF7">
    <property type="entry name" value="BETA-LACTAMASE-RELATED DOMAIN-CONTAINING PROTEIN"/>
    <property type="match status" value="1"/>
</dbReference>
<reference evidence="3 4" key="1">
    <citation type="submission" date="2017-04" db="EMBL/GenBank/DDBJ databases">
        <title>Complete genome sequence of Flavobacterium kingsejong AJ004.</title>
        <authorList>
            <person name="Lee P.C."/>
        </authorList>
    </citation>
    <scope>NUCLEOTIDE SEQUENCE [LARGE SCALE GENOMIC DNA]</scope>
    <source>
        <strain evidence="3 4">AJ004</strain>
    </source>
</reference>
<proteinExistence type="predicted"/>
<accession>A0A2S1LPG5</accession>
<dbReference type="InterPro" id="IPR001466">
    <property type="entry name" value="Beta-lactam-related"/>
</dbReference>
<gene>
    <name evidence="3" type="ORF">FK004_09900</name>
</gene>
<protein>
    <recommendedName>
        <fullName evidence="2">Beta-lactamase-related domain-containing protein</fullName>
    </recommendedName>
</protein>